<dbReference type="PANTHER" id="PTHR46558:SF4">
    <property type="entry name" value="DNA-BIDING PHAGE PROTEIN"/>
    <property type="match status" value="1"/>
</dbReference>
<organism evidence="3 4">
    <name type="scientific">Enterocloster clostridioformis</name>
    <dbReference type="NCBI Taxonomy" id="1531"/>
    <lineage>
        <taxon>Bacteria</taxon>
        <taxon>Bacillati</taxon>
        <taxon>Bacillota</taxon>
        <taxon>Clostridia</taxon>
        <taxon>Lachnospirales</taxon>
        <taxon>Lachnospiraceae</taxon>
        <taxon>Enterocloster</taxon>
    </lineage>
</organism>
<keyword evidence="1" id="KW-0238">DNA-binding</keyword>
<dbReference type="InterPro" id="IPR010982">
    <property type="entry name" value="Lambda_DNA-bd_dom_sf"/>
</dbReference>
<dbReference type="GO" id="GO:0003677">
    <property type="term" value="F:DNA binding"/>
    <property type="evidence" value="ECO:0007669"/>
    <property type="project" value="UniProtKB-KW"/>
</dbReference>
<accession>A0A174NDP1</accession>
<feature type="domain" description="HTH cro/C1-type" evidence="2">
    <location>
        <begin position="13"/>
        <end position="67"/>
    </location>
</feature>
<evidence type="ECO:0000259" key="2">
    <source>
        <dbReference type="PROSITE" id="PS50943"/>
    </source>
</evidence>
<protein>
    <submittedName>
        <fullName evidence="3">Predicted transcriptional regulators</fullName>
    </submittedName>
</protein>
<dbReference type="InterPro" id="IPR001387">
    <property type="entry name" value="Cro/C1-type_HTH"/>
</dbReference>
<dbReference type="CDD" id="cd00093">
    <property type="entry name" value="HTH_XRE"/>
    <property type="match status" value="1"/>
</dbReference>
<proteinExistence type="predicted"/>
<evidence type="ECO:0000313" key="3">
    <source>
        <dbReference type="EMBL" id="CUP44708.1"/>
    </source>
</evidence>
<gene>
    <name evidence="3" type="ORF">ERS852480_03349</name>
</gene>
<dbReference type="SUPFAM" id="SSF47413">
    <property type="entry name" value="lambda repressor-like DNA-binding domains"/>
    <property type="match status" value="1"/>
</dbReference>
<evidence type="ECO:0000313" key="4">
    <source>
        <dbReference type="Proteomes" id="UP000095512"/>
    </source>
</evidence>
<dbReference type="AlphaFoldDB" id="A0A174NDP1"/>
<sequence length="118" mass="13356">MPIDELKELGLKVKDARKNKGLTQQGLADLCHVSTKQIANIERGKMNPSYLILKAIAKVLPLSLDSLLMSDITEEDEKAAEMKMLYLNCPPEMRETLLHHTRGVAEELRDLSKKLEKE</sequence>
<dbReference type="SMART" id="SM00530">
    <property type="entry name" value="HTH_XRE"/>
    <property type="match status" value="1"/>
</dbReference>
<evidence type="ECO:0000256" key="1">
    <source>
        <dbReference type="ARBA" id="ARBA00023125"/>
    </source>
</evidence>
<dbReference type="EMBL" id="CZAB01000034">
    <property type="protein sequence ID" value="CUP44708.1"/>
    <property type="molecule type" value="Genomic_DNA"/>
</dbReference>
<dbReference type="RefSeq" id="WP_057572291.1">
    <property type="nucleotide sequence ID" value="NZ_CZAB01000034.1"/>
</dbReference>
<dbReference type="Pfam" id="PF01381">
    <property type="entry name" value="HTH_3"/>
    <property type="match status" value="1"/>
</dbReference>
<dbReference type="Proteomes" id="UP000095512">
    <property type="component" value="Unassembled WGS sequence"/>
</dbReference>
<dbReference type="PROSITE" id="PS50943">
    <property type="entry name" value="HTH_CROC1"/>
    <property type="match status" value="1"/>
</dbReference>
<reference evidence="3 4" key="1">
    <citation type="submission" date="2015-09" db="EMBL/GenBank/DDBJ databases">
        <authorList>
            <consortium name="Pathogen Informatics"/>
        </authorList>
    </citation>
    <scope>NUCLEOTIDE SEQUENCE [LARGE SCALE GENOMIC DNA]</scope>
    <source>
        <strain evidence="3 4">2789STDY5834865</strain>
    </source>
</reference>
<name>A0A174NDP1_9FIRM</name>
<dbReference type="PANTHER" id="PTHR46558">
    <property type="entry name" value="TRACRIPTIONAL REGULATORY PROTEIN-RELATED-RELATED"/>
    <property type="match status" value="1"/>
</dbReference>
<dbReference type="Gene3D" id="1.10.260.40">
    <property type="entry name" value="lambda repressor-like DNA-binding domains"/>
    <property type="match status" value="1"/>
</dbReference>